<organism evidence="6 7">
    <name type="scientific">Pseudocohnilembus persalinus</name>
    <name type="common">Ciliate</name>
    <dbReference type="NCBI Taxonomy" id="266149"/>
    <lineage>
        <taxon>Eukaryota</taxon>
        <taxon>Sar</taxon>
        <taxon>Alveolata</taxon>
        <taxon>Ciliophora</taxon>
        <taxon>Intramacronucleata</taxon>
        <taxon>Oligohymenophorea</taxon>
        <taxon>Scuticociliatia</taxon>
        <taxon>Philasterida</taxon>
        <taxon>Pseudocohnilembidae</taxon>
        <taxon>Pseudocohnilembus</taxon>
    </lineage>
</organism>
<dbReference type="GO" id="GO:0005634">
    <property type="term" value="C:nucleus"/>
    <property type="evidence" value="ECO:0007669"/>
    <property type="project" value="UniProtKB-SubCell"/>
</dbReference>
<keyword evidence="3" id="KW-0963">Cytoplasm</keyword>
<accession>A0A0V0Q901</accession>
<dbReference type="GO" id="GO:0005737">
    <property type="term" value="C:cytoplasm"/>
    <property type="evidence" value="ECO:0007669"/>
    <property type="project" value="UniProtKB-SubCell"/>
</dbReference>
<comment type="caution">
    <text evidence="6">The sequence shown here is derived from an EMBL/GenBank/DDBJ whole genome shotgun (WGS) entry which is preliminary data.</text>
</comment>
<evidence type="ECO:0000256" key="3">
    <source>
        <dbReference type="ARBA" id="ARBA00022490"/>
    </source>
</evidence>
<dbReference type="AlphaFoldDB" id="A0A0V0Q901"/>
<evidence type="ECO:0000313" key="6">
    <source>
        <dbReference type="EMBL" id="KRW98723.1"/>
    </source>
</evidence>
<evidence type="ECO:0000256" key="5">
    <source>
        <dbReference type="SAM" id="MobiDB-lite"/>
    </source>
</evidence>
<gene>
    <name evidence="6" type="ORF">PPERSA_00311</name>
</gene>
<evidence type="ECO:0000256" key="1">
    <source>
        <dbReference type="ARBA" id="ARBA00004123"/>
    </source>
</evidence>
<dbReference type="InParanoid" id="A0A0V0Q901"/>
<dbReference type="PANTHER" id="PTHR31250">
    <property type="entry name" value="IQ DOMAIN-CONTAINING PROTEIN IQM3"/>
    <property type="match status" value="1"/>
</dbReference>
<proteinExistence type="predicted"/>
<comment type="subcellular location">
    <subcellularLocation>
        <location evidence="2">Cytoplasm</location>
    </subcellularLocation>
    <subcellularLocation>
        <location evidence="1">Nucleus</location>
    </subcellularLocation>
</comment>
<evidence type="ECO:0000313" key="7">
    <source>
        <dbReference type="Proteomes" id="UP000054937"/>
    </source>
</evidence>
<dbReference type="InterPro" id="IPR044159">
    <property type="entry name" value="IQM"/>
</dbReference>
<feature type="region of interest" description="Disordered" evidence="5">
    <location>
        <begin position="269"/>
        <end position="293"/>
    </location>
</feature>
<sequence length="374" mass="44030">MSEEQHSITILDKHWLEVTDSKHRYGNALKIYYEYWVNSDTKQDFWVWLDGEEGEGKNLSLEEFPREFLERDKVLYLNEDERKQYEIYIEEGKFKYTESKELVDTLKEIEKADEKGKFIFVVSLEKKMYVGPKIRGNFHHSSFLSGAPVIGAGNLQIESGILKAVKPHSGHYRPTAEEFTFFINMLKEWGVSMDSVKIGTIKPPKKKKNKVEQSHTFQKFVQQAQKNKSLNKFFHLSSSSQLEDEEDDVDNNQNRKQLVSVILQQIHQQSPKAQQPQEISSLKQQEEQQNPEKTQFNIPQEFLQIQGIPQFFKRAYMENQKQHQLRIQNYLLVLDQRELSFILARIDPSEKNMKPLVDLVNIVMEIRNAQQIKM</sequence>
<evidence type="ECO:0000256" key="2">
    <source>
        <dbReference type="ARBA" id="ARBA00004496"/>
    </source>
</evidence>
<protein>
    <submittedName>
        <fullName evidence="6">Uncharacterized protein</fullName>
    </submittedName>
</protein>
<keyword evidence="7" id="KW-1185">Reference proteome</keyword>
<dbReference type="EMBL" id="LDAU01000232">
    <property type="protein sequence ID" value="KRW98723.1"/>
    <property type="molecule type" value="Genomic_DNA"/>
</dbReference>
<name>A0A0V0Q901_PSEPJ</name>
<dbReference type="Proteomes" id="UP000054937">
    <property type="component" value="Unassembled WGS sequence"/>
</dbReference>
<evidence type="ECO:0000256" key="4">
    <source>
        <dbReference type="ARBA" id="ARBA00023242"/>
    </source>
</evidence>
<reference evidence="6 7" key="1">
    <citation type="journal article" date="2015" name="Sci. Rep.">
        <title>Genome of the facultative scuticociliatosis pathogen Pseudocohnilembus persalinus provides insight into its virulence through horizontal gene transfer.</title>
        <authorList>
            <person name="Xiong J."/>
            <person name="Wang G."/>
            <person name="Cheng J."/>
            <person name="Tian M."/>
            <person name="Pan X."/>
            <person name="Warren A."/>
            <person name="Jiang C."/>
            <person name="Yuan D."/>
            <person name="Miao W."/>
        </authorList>
    </citation>
    <scope>NUCLEOTIDE SEQUENCE [LARGE SCALE GENOMIC DNA]</scope>
    <source>
        <strain evidence="6">36N120E</strain>
    </source>
</reference>
<dbReference type="PANTHER" id="PTHR31250:SF27">
    <property type="entry name" value="IQ DOMAIN-CONTAINING PROTEIN IQM5"/>
    <property type="match status" value="1"/>
</dbReference>
<dbReference type="OrthoDB" id="7344096at2759"/>
<keyword evidence="4" id="KW-0539">Nucleus</keyword>